<dbReference type="STRING" id="1300345.LF41_2705"/>
<keyword evidence="2" id="KW-1185">Reference proteome</keyword>
<evidence type="ECO:0000313" key="2">
    <source>
        <dbReference type="Proteomes" id="UP000030518"/>
    </source>
</evidence>
<accession>A0A0A2WMD6</accession>
<comment type="caution">
    <text evidence="1">The sequence shown here is derived from an EMBL/GenBank/DDBJ whole genome shotgun (WGS) entry which is preliminary data.</text>
</comment>
<evidence type="ECO:0000313" key="1">
    <source>
        <dbReference type="EMBL" id="KGQ19450.1"/>
    </source>
</evidence>
<dbReference type="RefSeq" id="WP_036167660.1">
    <property type="nucleotide sequence ID" value="NZ_JRKJ01000007.1"/>
</dbReference>
<dbReference type="OrthoDB" id="9153352at2"/>
<name>A0A0A2WMD6_9GAMM</name>
<reference evidence="1 2" key="1">
    <citation type="submission" date="2014-09" db="EMBL/GenBank/DDBJ databases">
        <title>Genome sequences of Lysobacter dokdonensis DS-58.</title>
        <authorList>
            <person name="Kim J.F."/>
            <person name="Kwak M.-J."/>
        </authorList>
    </citation>
    <scope>NUCLEOTIDE SEQUENCE [LARGE SCALE GENOMIC DNA]</scope>
    <source>
        <strain evidence="1 2">DS-58</strain>
    </source>
</reference>
<dbReference type="AlphaFoldDB" id="A0A0A2WMD6"/>
<gene>
    <name evidence="1" type="ORF">LF41_2705</name>
</gene>
<evidence type="ECO:0008006" key="3">
    <source>
        <dbReference type="Google" id="ProtNLM"/>
    </source>
</evidence>
<sequence length="139" mass="15393">MSDKRYTISLRTTHPTKSAKWMEEAIGQVARRSRSVGEIRIAPGGRALDVNRESCCDFNVLPVQRGAFTFGVASAAVMLSHHERAFARIREEGGVAELFVRVFIDDASNTAFALEPALMSRLVTLGLRLSLDVSLEERQ</sequence>
<protein>
    <recommendedName>
        <fullName evidence="3">DUF4279 domain-containing protein</fullName>
    </recommendedName>
</protein>
<dbReference type="Proteomes" id="UP000030518">
    <property type="component" value="Unassembled WGS sequence"/>
</dbReference>
<organism evidence="1 2">
    <name type="scientific">Lysobacter dokdonensis DS-58</name>
    <dbReference type="NCBI Taxonomy" id="1300345"/>
    <lineage>
        <taxon>Bacteria</taxon>
        <taxon>Pseudomonadati</taxon>
        <taxon>Pseudomonadota</taxon>
        <taxon>Gammaproteobacteria</taxon>
        <taxon>Lysobacterales</taxon>
        <taxon>Lysobacteraceae</taxon>
        <taxon>Noviluteimonas</taxon>
    </lineage>
</organism>
<dbReference type="EMBL" id="JRKJ01000007">
    <property type="protein sequence ID" value="KGQ19450.1"/>
    <property type="molecule type" value="Genomic_DNA"/>
</dbReference>
<proteinExistence type="predicted"/>
<dbReference type="PATRIC" id="fig|1300345.3.peg.1264"/>